<dbReference type="Proteomes" id="UP000177960">
    <property type="component" value="Unassembled WGS sequence"/>
</dbReference>
<dbReference type="GO" id="GO:0065002">
    <property type="term" value="P:intracellular protein transmembrane transport"/>
    <property type="evidence" value="ECO:0007669"/>
    <property type="project" value="UniProtKB-UniRule"/>
</dbReference>
<evidence type="ECO:0000313" key="14">
    <source>
        <dbReference type="Proteomes" id="UP000177960"/>
    </source>
</evidence>
<dbReference type="SUPFAM" id="SSF82866">
    <property type="entry name" value="Multidrug efflux transporter AcrB transmembrane domain"/>
    <property type="match status" value="1"/>
</dbReference>
<evidence type="ECO:0000259" key="11">
    <source>
        <dbReference type="Pfam" id="PF21760"/>
    </source>
</evidence>
<gene>
    <name evidence="9" type="primary">secD</name>
    <name evidence="13" type="ORF">A3B92_04035</name>
</gene>
<keyword evidence="6 9" id="KW-1133">Transmembrane helix</keyword>
<comment type="caution">
    <text evidence="9">Lacks conserved residue(s) required for the propagation of feature annotation.</text>
</comment>
<proteinExistence type="inferred from homology"/>
<dbReference type="GO" id="GO:0006605">
    <property type="term" value="P:protein targeting"/>
    <property type="evidence" value="ECO:0007669"/>
    <property type="project" value="UniProtKB-UniRule"/>
</dbReference>
<evidence type="ECO:0000256" key="2">
    <source>
        <dbReference type="ARBA" id="ARBA00022448"/>
    </source>
</evidence>
<evidence type="ECO:0000256" key="3">
    <source>
        <dbReference type="ARBA" id="ARBA00022475"/>
    </source>
</evidence>
<dbReference type="NCBIfam" id="TIGR01129">
    <property type="entry name" value="secD"/>
    <property type="match status" value="1"/>
</dbReference>
<evidence type="ECO:0000259" key="10">
    <source>
        <dbReference type="Pfam" id="PF02355"/>
    </source>
</evidence>
<feature type="transmembrane region" description="Helical" evidence="9">
    <location>
        <begin position="257"/>
        <end position="275"/>
    </location>
</feature>
<dbReference type="EMBL" id="MHJG01000025">
    <property type="protein sequence ID" value="OGY63239.1"/>
    <property type="molecule type" value="Genomic_DNA"/>
</dbReference>
<dbReference type="InterPro" id="IPR048634">
    <property type="entry name" value="SecD_SecF_C"/>
</dbReference>
<dbReference type="InterPro" id="IPR005791">
    <property type="entry name" value="SecD"/>
</dbReference>
<feature type="domain" description="Protein export membrane protein SecD/SecF C-terminal" evidence="10">
    <location>
        <begin position="236"/>
        <end position="404"/>
    </location>
</feature>
<dbReference type="AlphaFoldDB" id="A0A1G1ZFK3"/>
<feature type="domain" description="SecDF P1 head subdomain" evidence="12">
    <location>
        <begin position="134"/>
        <end position="234"/>
    </location>
</feature>
<dbReference type="PANTHER" id="PTHR30081">
    <property type="entry name" value="PROTEIN-EXPORT MEMBRANE PROTEIN SEC"/>
    <property type="match status" value="1"/>
</dbReference>
<organism evidence="13 14">
    <name type="scientific">Candidatus Harrisonbacteria bacterium RIFCSPHIGHO2_02_FULL_42_16</name>
    <dbReference type="NCBI Taxonomy" id="1798404"/>
    <lineage>
        <taxon>Bacteria</taxon>
        <taxon>Candidatus Harrisoniibacteriota</taxon>
    </lineage>
</organism>
<dbReference type="Pfam" id="PF22599">
    <property type="entry name" value="SecDF_P1_head"/>
    <property type="match status" value="1"/>
</dbReference>
<dbReference type="FunFam" id="1.20.1640.10:FF:000004">
    <property type="entry name" value="Protein translocase subunit SecD"/>
    <property type="match status" value="1"/>
</dbReference>
<evidence type="ECO:0000256" key="4">
    <source>
        <dbReference type="ARBA" id="ARBA00022692"/>
    </source>
</evidence>
<evidence type="ECO:0000313" key="13">
    <source>
        <dbReference type="EMBL" id="OGY63239.1"/>
    </source>
</evidence>
<feature type="domain" description="Protein translocase subunit SecDF P1" evidence="11">
    <location>
        <begin position="66"/>
        <end position="124"/>
    </location>
</feature>
<accession>A0A1G1ZFK3</accession>
<dbReference type="InterPro" id="IPR055344">
    <property type="entry name" value="SecD_SecF_C_bact"/>
</dbReference>
<keyword evidence="4 9" id="KW-0812">Transmembrane</keyword>
<dbReference type="Gene3D" id="3.30.70.3400">
    <property type="match status" value="1"/>
</dbReference>
<feature type="transmembrane region" description="Helical" evidence="9">
    <location>
        <begin position="360"/>
        <end position="377"/>
    </location>
</feature>
<evidence type="ECO:0000256" key="7">
    <source>
        <dbReference type="ARBA" id="ARBA00023010"/>
    </source>
</evidence>
<keyword evidence="2 9" id="KW-0813">Transport</keyword>
<keyword evidence="7 9" id="KW-0811">Translocation</keyword>
<evidence type="ECO:0000256" key="6">
    <source>
        <dbReference type="ARBA" id="ARBA00022989"/>
    </source>
</evidence>
<comment type="subcellular location">
    <subcellularLocation>
        <location evidence="1 9">Cell membrane</location>
        <topology evidence="1 9">Multi-pass membrane protein</topology>
    </subcellularLocation>
</comment>
<dbReference type="HAMAP" id="MF_01463_B">
    <property type="entry name" value="SecD_B"/>
    <property type="match status" value="1"/>
</dbReference>
<dbReference type="InterPro" id="IPR048631">
    <property type="entry name" value="SecD_1st"/>
</dbReference>
<dbReference type="Pfam" id="PF02355">
    <property type="entry name" value="SecD_SecF_C"/>
    <property type="match status" value="1"/>
</dbReference>
<evidence type="ECO:0000256" key="9">
    <source>
        <dbReference type="HAMAP-Rule" id="MF_01463"/>
    </source>
</evidence>
<comment type="caution">
    <text evidence="13">The sequence shown here is derived from an EMBL/GenBank/DDBJ whole genome shotgun (WGS) entry which is preliminary data.</text>
</comment>
<keyword evidence="8 9" id="KW-0472">Membrane</keyword>
<dbReference type="STRING" id="1798404.A3B92_04035"/>
<dbReference type="GO" id="GO:0043952">
    <property type="term" value="P:protein transport by the Sec complex"/>
    <property type="evidence" value="ECO:0007669"/>
    <property type="project" value="UniProtKB-UniRule"/>
</dbReference>
<evidence type="ECO:0000256" key="8">
    <source>
        <dbReference type="ARBA" id="ARBA00023136"/>
    </source>
</evidence>
<protein>
    <recommendedName>
        <fullName evidence="9">Protein translocase subunit SecD</fullName>
    </recommendedName>
</protein>
<comment type="function">
    <text evidence="9">Part of the Sec protein translocase complex. Interacts with the SecYEG preprotein conducting channel. SecDF uses the proton motive force (PMF) to complete protein translocation after the ATP-dependent function of SecA.</text>
</comment>
<feature type="transmembrane region" description="Helical" evidence="9">
    <location>
        <begin position="383"/>
        <end position="403"/>
    </location>
</feature>
<keyword evidence="3 9" id="KW-1003">Cell membrane</keyword>
<name>A0A1G1ZFK3_9BACT</name>
<dbReference type="InterPro" id="IPR054384">
    <property type="entry name" value="SecDF_P1_head"/>
</dbReference>
<dbReference type="GO" id="GO:0005886">
    <property type="term" value="C:plasma membrane"/>
    <property type="evidence" value="ECO:0007669"/>
    <property type="project" value="UniProtKB-SubCell"/>
</dbReference>
<feature type="transmembrane region" description="Helical" evidence="9">
    <location>
        <begin position="280"/>
        <end position="300"/>
    </location>
</feature>
<comment type="similarity">
    <text evidence="9">Belongs to the SecD/SecF family. SecD subfamily.</text>
</comment>
<dbReference type="Gene3D" id="3.30.1360.200">
    <property type="match status" value="1"/>
</dbReference>
<dbReference type="InterPro" id="IPR022813">
    <property type="entry name" value="SecD/SecF_arch_bac"/>
</dbReference>
<dbReference type="GO" id="GO:0015450">
    <property type="term" value="F:protein-transporting ATPase activity"/>
    <property type="evidence" value="ECO:0007669"/>
    <property type="project" value="InterPro"/>
</dbReference>
<evidence type="ECO:0000256" key="5">
    <source>
        <dbReference type="ARBA" id="ARBA00022927"/>
    </source>
</evidence>
<evidence type="ECO:0000259" key="12">
    <source>
        <dbReference type="Pfam" id="PF22599"/>
    </source>
</evidence>
<keyword evidence="5 9" id="KW-0653">Protein transport</keyword>
<feature type="transmembrane region" description="Helical" evidence="9">
    <location>
        <begin position="306"/>
        <end position="327"/>
    </location>
</feature>
<sequence length="414" mass="45452">MSRAKSSLLLLVILLITALAGFFIYPQSPFSNVLPWKLGLDLVGGSYLIYEVNLAGIQDRSFVMNGLRDVIEKRVNLFGVSEPRVTISQSGESNRLNVELAGVNDVSAAIKQIGETPLLYFAEVELPESKDKEPLFKSTELTGRYIKGASLGFNQVNLPTVVNLEFNSEGAAIFESITERNVGKELAVILDGEVVEIARVNEKISGGRAQISGINNPKDAKKLVERLNAGALPAPIKLIHQQTVGASLGRDSLQKTVWAGIWGTLALMLFMILYYRNFGVFSAIALFIYVILTLAMFKLFTVTMTLAGIAGFILSIGMAVDANILIFERIKEELKQGASRVSALENGFNRAWTSIRDSNFTTMLTTFILFYFTTSFVKGFALTLFIGVVVSMFSAITVTRILLNTFINPSPFKD</sequence>
<dbReference type="Pfam" id="PF21760">
    <property type="entry name" value="SecD_1st"/>
    <property type="match status" value="1"/>
</dbReference>
<evidence type="ECO:0000256" key="1">
    <source>
        <dbReference type="ARBA" id="ARBA00004651"/>
    </source>
</evidence>
<reference evidence="13 14" key="1">
    <citation type="journal article" date="2016" name="Nat. Commun.">
        <title>Thousands of microbial genomes shed light on interconnected biogeochemical processes in an aquifer system.</title>
        <authorList>
            <person name="Anantharaman K."/>
            <person name="Brown C.T."/>
            <person name="Hug L.A."/>
            <person name="Sharon I."/>
            <person name="Castelle C.J."/>
            <person name="Probst A.J."/>
            <person name="Thomas B.C."/>
            <person name="Singh A."/>
            <person name="Wilkins M.J."/>
            <person name="Karaoz U."/>
            <person name="Brodie E.L."/>
            <person name="Williams K.H."/>
            <person name="Hubbard S.S."/>
            <person name="Banfield J.F."/>
        </authorList>
    </citation>
    <scope>NUCLEOTIDE SEQUENCE [LARGE SCALE GENOMIC DNA]</scope>
</reference>
<dbReference type="Gene3D" id="1.20.1640.10">
    <property type="entry name" value="Multidrug efflux transporter AcrB transmembrane domain"/>
    <property type="match status" value="1"/>
</dbReference>
<comment type="subunit">
    <text evidence="9">Forms a complex with SecF. Part of the essential Sec protein translocation apparatus which comprises SecA, SecYEG and auxiliary proteins SecDF. Other proteins may also be involved.</text>
</comment>
<dbReference type="NCBIfam" id="TIGR00916">
    <property type="entry name" value="2A0604s01"/>
    <property type="match status" value="1"/>
</dbReference>
<dbReference type="PANTHER" id="PTHR30081:SF1">
    <property type="entry name" value="PROTEIN TRANSLOCASE SUBUNIT SECD"/>
    <property type="match status" value="1"/>
</dbReference>